<keyword evidence="10" id="KW-1185">Reference proteome</keyword>
<dbReference type="Proteomes" id="UP001329430">
    <property type="component" value="Chromosome 2"/>
</dbReference>
<name>A0AAN7VNI5_9COLE</name>
<dbReference type="GO" id="GO:0016787">
    <property type="term" value="F:hydrolase activity"/>
    <property type="evidence" value="ECO:0007669"/>
    <property type="project" value="UniProtKB-KW"/>
</dbReference>
<keyword evidence="7" id="KW-0539">Nucleus</keyword>
<dbReference type="InterPro" id="IPR027806">
    <property type="entry name" value="HARBI1_dom"/>
</dbReference>
<accession>A0AAN7VNI5</accession>
<evidence type="ECO:0000256" key="7">
    <source>
        <dbReference type="ARBA" id="ARBA00023242"/>
    </source>
</evidence>
<keyword evidence="4" id="KW-0540">Nuclease</keyword>
<organism evidence="9 10">
    <name type="scientific">Pyrocoelia pectoralis</name>
    <dbReference type="NCBI Taxonomy" id="417401"/>
    <lineage>
        <taxon>Eukaryota</taxon>
        <taxon>Metazoa</taxon>
        <taxon>Ecdysozoa</taxon>
        <taxon>Arthropoda</taxon>
        <taxon>Hexapoda</taxon>
        <taxon>Insecta</taxon>
        <taxon>Pterygota</taxon>
        <taxon>Neoptera</taxon>
        <taxon>Endopterygota</taxon>
        <taxon>Coleoptera</taxon>
        <taxon>Polyphaga</taxon>
        <taxon>Elateriformia</taxon>
        <taxon>Elateroidea</taxon>
        <taxon>Lampyridae</taxon>
        <taxon>Lampyrinae</taxon>
        <taxon>Pyrocoelia</taxon>
    </lineage>
</organism>
<keyword evidence="6" id="KW-0378">Hydrolase</keyword>
<evidence type="ECO:0000256" key="1">
    <source>
        <dbReference type="ARBA" id="ARBA00001968"/>
    </source>
</evidence>
<dbReference type="PANTHER" id="PTHR22930:SF289">
    <property type="entry name" value="DDE TNP4 DOMAIN-CONTAINING PROTEIN-RELATED"/>
    <property type="match status" value="1"/>
</dbReference>
<evidence type="ECO:0000313" key="9">
    <source>
        <dbReference type="EMBL" id="KAK5647838.1"/>
    </source>
</evidence>
<evidence type="ECO:0000256" key="6">
    <source>
        <dbReference type="ARBA" id="ARBA00022801"/>
    </source>
</evidence>
<dbReference type="GO" id="GO:0004518">
    <property type="term" value="F:nuclease activity"/>
    <property type="evidence" value="ECO:0007669"/>
    <property type="project" value="UniProtKB-KW"/>
</dbReference>
<proteinExistence type="inferred from homology"/>
<comment type="caution">
    <text evidence="9">The sequence shown here is derived from an EMBL/GenBank/DDBJ whole genome shotgun (WGS) entry which is preliminary data.</text>
</comment>
<comment type="cofactor">
    <cofactor evidence="1">
        <name>a divalent metal cation</name>
        <dbReference type="ChEBI" id="CHEBI:60240"/>
    </cofactor>
</comment>
<evidence type="ECO:0000256" key="2">
    <source>
        <dbReference type="ARBA" id="ARBA00004123"/>
    </source>
</evidence>
<dbReference type="EMBL" id="JAVRBK010000002">
    <property type="protein sequence ID" value="KAK5647838.1"/>
    <property type="molecule type" value="Genomic_DNA"/>
</dbReference>
<reference evidence="9 10" key="1">
    <citation type="journal article" date="2024" name="Insects">
        <title>An Improved Chromosome-Level Genome Assembly of the Firefly Pyrocoelia pectoralis.</title>
        <authorList>
            <person name="Fu X."/>
            <person name="Meyer-Rochow V.B."/>
            <person name="Ballantyne L."/>
            <person name="Zhu X."/>
        </authorList>
    </citation>
    <scope>NUCLEOTIDE SEQUENCE [LARGE SCALE GENOMIC DNA]</scope>
    <source>
        <strain evidence="9">XCY_ONT2</strain>
    </source>
</reference>
<protein>
    <recommendedName>
        <fullName evidence="8">DDE Tnp4 domain-containing protein</fullName>
    </recommendedName>
</protein>
<dbReference type="InterPro" id="IPR045249">
    <property type="entry name" value="HARBI1-like"/>
</dbReference>
<gene>
    <name evidence="9" type="ORF">RI129_002730</name>
</gene>
<evidence type="ECO:0000313" key="10">
    <source>
        <dbReference type="Proteomes" id="UP001329430"/>
    </source>
</evidence>
<dbReference type="Pfam" id="PF13359">
    <property type="entry name" value="DDE_Tnp_4"/>
    <property type="match status" value="1"/>
</dbReference>
<evidence type="ECO:0000256" key="5">
    <source>
        <dbReference type="ARBA" id="ARBA00022723"/>
    </source>
</evidence>
<evidence type="ECO:0000256" key="4">
    <source>
        <dbReference type="ARBA" id="ARBA00022722"/>
    </source>
</evidence>
<dbReference type="GO" id="GO:0005634">
    <property type="term" value="C:nucleus"/>
    <property type="evidence" value="ECO:0007669"/>
    <property type="project" value="UniProtKB-SubCell"/>
</dbReference>
<comment type="similarity">
    <text evidence="3">Belongs to the HARBI1 family.</text>
</comment>
<feature type="domain" description="DDE Tnp4" evidence="8">
    <location>
        <begin position="98"/>
        <end position="248"/>
    </location>
</feature>
<comment type="subcellular location">
    <subcellularLocation>
        <location evidence="2">Nucleus</location>
    </subcellularLocation>
</comment>
<evidence type="ECO:0000256" key="3">
    <source>
        <dbReference type="ARBA" id="ARBA00006958"/>
    </source>
</evidence>
<dbReference type="AlphaFoldDB" id="A0AAN7VNI5"/>
<dbReference type="GO" id="GO:0046872">
    <property type="term" value="F:metal ion binding"/>
    <property type="evidence" value="ECO:0007669"/>
    <property type="project" value="UniProtKB-KW"/>
</dbReference>
<dbReference type="PANTHER" id="PTHR22930">
    <property type="match status" value="1"/>
</dbReference>
<sequence>MKELKEDLGKSNCTTDASNHNAILYSNHKSVTNHFVFLWFVGHQTASFADVSDRFNITKSSLERIINRQTIRWPSDEEKVQIEREFRENGFGNVIGAIDGSHVKIDKPQNDPDSYINRKGYYSIQVQVVCDKKLRIRDIFIGYPGSVHDSRVFRNSPLYETLPAKCGEYFILGDSGYPLKANLLTSLRDRGQLNNRQANYNLRLATNRYVLEHCFGILKQKFRQLYHVKLRKIEYIVHLIRAACVLHNLALDDELLLVEDEEIIHPDVNNEHNDNIDNEEEFDGDGDARRIRDAVVNS</sequence>
<evidence type="ECO:0000259" key="8">
    <source>
        <dbReference type="Pfam" id="PF13359"/>
    </source>
</evidence>
<keyword evidence="5" id="KW-0479">Metal-binding</keyword>